<dbReference type="EMBL" id="LABY01000105">
    <property type="protein sequence ID" value="KMO36070.1"/>
    <property type="molecule type" value="Genomic_DNA"/>
</dbReference>
<dbReference type="Proteomes" id="UP000035955">
    <property type="component" value="Unassembled WGS sequence"/>
</dbReference>
<protein>
    <recommendedName>
        <fullName evidence="4">Urease-associated protein</fullName>
    </recommendedName>
</protein>
<keyword evidence="1" id="KW-0732">Signal</keyword>
<dbReference type="InterPro" id="IPR011727">
    <property type="entry name" value="CHP02117"/>
</dbReference>
<feature type="signal peptide" evidence="1">
    <location>
        <begin position="1"/>
        <end position="29"/>
    </location>
</feature>
<evidence type="ECO:0000313" key="2">
    <source>
        <dbReference type="EMBL" id="KMO36070.1"/>
    </source>
</evidence>
<name>A0A0J6SLJ3_9HYPH</name>
<evidence type="ECO:0000256" key="1">
    <source>
        <dbReference type="SAM" id="SignalP"/>
    </source>
</evidence>
<dbReference type="PATRIC" id="fig|298794.3.peg.241"/>
<proteinExistence type="predicted"/>
<dbReference type="AlphaFoldDB" id="A0A0J6SLJ3"/>
<feature type="chain" id="PRO_5005281234" description="Urease-associated protein" evidence="1">
    <location>
        <begin position="30"/>
        <end position="244"/>
    </location>
</feature>
<dbReference type="RefSeq" id="WP_048445225.1">
    <property type="nucleotide sequence ID" value="NZ_LABY01000105.1"/>
</dbReference>
<reference evidence="2 3" key="1">
    <citation type="submission" date="2015-03" db="EMBL/GenBank/DDBJ databases">
        <title>Genome sequencing of Methylobacterium variabile DSM 16961.</title>
        <authorList>
            <person name="Chaudhry V."/>
            <person name="Patil P.B."/>
        </authorList>
    </citation>
    <scope>NUCLEOTIDE SEQUENCE [LARGE SCALE GENOMIC DNA]</scope>
    <source>
        <strain evidence="2 3">DSM 16961</strain>
    </source>
</reference>
<dbReference type="Pfam" id="PF09601">
    <property type="entry name" value="DUF2459"/>
    <property type="match status" value="1"/>
</dbReference>
<organism evidence="2 3">
    <name type="scientific">Methylobacterium variabile</name>
    <dbReference type="NCBI Taxonomy" id="298794"/>
    <lineage>
        <taxon>Bacteria</taxon>
        <taxon>Pseudomonadati</taxon>
        <taxon>Pseudomonadota</taxon>
        <taxon>Alphaproteobacteria</taxon>
        <taxon>Hyphomicrobiales</taxon>
        <taxon>Methylobacteriaceae</taxon>
        <taxon>Methylobacterium</taxon>
    </lineage>
</organism>
<comment type="caution">
    <text evidence="2">The sequence shown here is derived from an EMBL/GenBank/DDBJ whole genome shotgun (WGS) entry which is preliminary data.</text>
</comment>
<evidence type="ECO:0008006" key="4">
    <source>
        <dbReference type="Google" id="ProtNLM"/>
    </source>
</evidence>
<evidence type="ECO:0000313" key="3">
    <source>
        <dbReference type="Proteomes" id="UP000035955"/>
    </source>
</evidence>
<gene>
    <name evidence="2" type="ORF">VQ02_16160</name>
</gene>
<keyword evidence="3" id="KW-1185">Reference proteome</keyword>
<accession>A0A0J6SLJ3</accession>
<sequence length="244" mass="25721">MRRGPRIARRAAALALSLLLVPAALLALAAWLTARPGDPDLYPPAAGDEAVVVRLVARTWHSGLLLPRDDLARAAGEIGAGALLAVTERFHAYPALEIGWGDAGVYRGVPTIQALDWRLALRALFTPGGRPAVLHVVGVAAEPGAAFQDAEVVPLRLSRASFRRLAAALGRSLTVRDGHPVEAGPGLYGPSLFYEAEGRFTLLTVCNHWSAGLLNAAGLPVTPLLDTLPRGLALDLAWRAAPAR</sequence>